<evidence type="ECO:0000256" key="1">
    <source>
        <dbReference type="SAM" id="MobiDB-lite"/>
    </source>
</evidence>
<reference evidence="2" key="1">
    <citation type="journal article" date="2022" name="Int. J. Mol. Sci.">
        <title>Draft Genome of Tanacetum Coccineum: Genomic Comparison of Closely Related Tanacetum-Family Plants.</title>
        <authorList>
            <person name="Yamashiro T."/>
            <person name="Shiraishi A."/>
            <person name="Nakayama K."/>
            <person name="Satake H."/>
        </authorList>
    </citation>
    <scope>NUCLEOTIDE SEQUENCE</scope>
</reference>
<dbReference type="Proteomes" id="UP001151760">
    <property type="component" value="Unassembled WGS sequence"/>
</dbReference>
<proteinExistence type="predicted"/>
<feature type="region of interest" description="Disordered" evidence="1">
    <location>
        <begin position="1"/>
        <end position="21"/>
    </location>
</feature>
<protein>
    <submittedName>
        <fullName evidence="2">Uncharacterized protein</fullName>
    </submittedName>
</protein>
<comment type="caution">
    <text evidence="2">The sequence shown here is derived from an EMBL/GenBank/DDBJ whole genome shotgun (WGS) entry which is preliminary data.</text>
</comment>
<name>A0ABQ5EBT8_9ASTR</name>
<feature type="region of interest" description="Disordered" evidence="1">
    <location>
        <begin position="257"/>
        <end position="278"/>
    </location>
</feature>
<dbReference type="EMBL" id="BQNB010016148">
    <property type="protein sequence ID" value="GJT48364.1"/>
    <property type="molecule type" value="Genomic_DNA"/>
</dbReference>
<evidence type="ECO:0000313" key="3">
    <source>
        <dbReference type="Proteomes" id="UP001151760"/>
    </source>
</evidence>
<sequence length="331" mass="37856">MSSRVSNKTVNTAETPRNQKPFLKSNDLACPTCKKCIYSANHDEYILKYLSKVNSHNSTQKKDAQSHKTIKRYIPVEKKSESRNHGRQIPIGQRFTPNKSSNVYLKTTTNRSGLTWKPTGRIFTHVGLKWIPIRKSVKTRYNMNDSASSLGKETHNPKTVICANSSSLSAVFTLINEEPWLYGGCGIPFQLKSDSLPHAHAKITKTYNKLQDSRIKKAQELKTKTSVNSNIQDLPLRYQVYQGRLLASFQDDAKYEHVGQDTRSTKVKSNPEPDLSQTPFCPTNPIWICKMAVKEIVSRLLEEEEKLEWWFEQDIDKEEERFEGDEDGGEV</sequence>
<evidence type="ECO:0000313" key="2">
    <source>
        <dbReference type="EMBL" id="GJT48364.1"/>
    </source>
</evidence>
<accession>A0ABQ5EBT8</accession>
<feature type="compositionally biased region" description="Polar residues" evidence="1">
    <location>
        <begin position="1"/>
        <end position="18"/>
    </location>
</feature>
<keyword evidence="3" id="KW-1185">Reference proteome</keyword>
<gene>
    <name evidence="2" type="ORF">Tco_0974521</name>
</gene>
<reference evidence="2" key="2">
    <citation type="submission" date="2022-01" db="EMBL/GenBank/DDBJ databases">
        <authorList>
            <person name="Yamashiro T."/>
            <person name="Shiraishi A."/>
            <person name="Satake H."/>
            <person name="Nakayama K."/>
        </authorList>
    </citation>
    <scope>NUCLEOTIDE SEQUENCE</scope>
</reference>
<organism evidence="2 3">
    <name type="scientific">Tanacetum coccineum</name>
    <dbReference type="NCBI Taxonomy" id="301880"/>
    <lineage>
        <taxon>Eukaryota</taxon>
        <taxon>Viridiplantae</taxon>
        <taxon>Streptophyta</taxon>
        <taxon>Embryophyta</taxon>
        <taxon>Tracheophyta</taxon>
        <taxon>Spermatophyta</taxon>
        <taxon>Magnoliopsida</taxon>
        <taxon>eudicotyledons</taxon>
        <taxon>Gunneridae</taxon>
        <taxon>Pentapetalae</taxon>
        <taxon>asterids</taxon>
        <taxon>campanulids</taxon>
        <taxon>Asterales</taxon>
        <taxon>Asteraceae</taxon>
        <taxon>Asteroideae</taxon>
        <taxon>Anthemideae</taxon>
        <taxon>Anthemidinae</taxon>
        <taxon>Tanacetum</taxon>
    </lineage>
</organism>